<dbReference type="EMBL" id="JAERUA010000011">
    <property type="protein sequence ID" value="KAI1893890.1"/>
    <property type="molecule type" value="Genomic_DNA"/>
</dbReference>
<gene>
    <name evidence="1" type="ORF">AGOR_G00128310</name>
</gene>
<sequence length="70" mass="7640">MFEYDLQNANKHKTATVPWLILTSGNRRPVSPPPKRSSCAVTGWREQTESALQQLRAASTTGLCVAAHCG</sequence>
<protein>
    <submittedName>
        <fullName evidence="1">Uncharacterized protein</fullName>
    </submittedName>
</protein>
<keyword evidence="2" id="KW-1185">Reference proteome</keyword>
<dbReference type="Proteomes" id="UP000829720">
    <property type="component" value="Unassembled WGS sequence"/>
</dbReference>
<organism evidence="1 2">
    <name type="scientific">Albula goreensis</name>
    <dbReference type="NCBI Taxonomy" id="1534307"/>
    <lineage>
        <taxon>Eukaryota</taxon>
        <taxon>Metazoa</taxon>
        <taxon>Chordata</taxon>
        <taxon>Craniata</taxon>
        <taxon>Vertebrata</taxon>
        <taxon>Euteleostomi</taxon>
        <taxon>Actinopterygii</taxon>
        <taxon>Neopterygii</taxon>
        <taxon>Teleostei</taxon>
        <taxon>Albuliformes</taxon>
        <taxon>Albulidae</taxon>
        <taxon>Albula</taxon>
    </lineage>
</organism>
<comment type="caution">
    <text evidence="1">The sequence shown here is derived from an EMBL/GenBank/DDBJ whole genome shotgun (WGS) entry which is preliminary data.</text>
</comment>
<reference evidence="1" key="1">
    <citation type="submission" date="2021-01" db="EMBL/GenBank/DDBJ databases">
        <authorList>
            <person name="Zahm M."/>
            <person name="Roques C."/>
            <person name="Cabau C."/>
            <person name="Klopp C."/>
            <person name="Donnadieu C."/>
            <person name="Jouanno E."/>
            <person name="Lampietro C."/>
            <person name="Louis A."/>
            <person name="Herpin A."/>
            <person name="Echchiki A."/>
            <person name="Berthelot C."/>
            <person name="Parey E."/>
            <person name="Roest-Crollius H."/>
            <person name="Braasch I."/>
            <person name="Postlethwait J."/>
            <person name="Bobe J."/>
            <person name="Montfort J."/>
            <person name="Bouchez O."/>
            <person name="Begum T."/>
            <person name="Mejri S."/>
            <person name="Adams A."/>
            <person name="Chen W.-J."/>
            <person name="Guiguen Y."/>
        </authorList>
    </citation>
    <scope>NUCLEOTIDE SEQUENCE</scope>
    <source>
        <tissue evidence="1">Blood</tissue>
    </source>
</reference>
<evidence type="ECO:0000313" key="2">
    <source>
        <dbReference type="Proteomes" id="UP000829720"/>
    </source>
</evidence>
<proteinExistence type="predicted"/>
<name>A0A8T3DCI5_9TELE</name>
<evidence type="ECO:0000313" key="1">
    <source>
        <dbReference type="EMBL" id="KAI1893890.1"/>
    </source>
</evidence>
<accession>A0A8T3DCI5</accession>
<dbReference type="AlphaFoldDB" id="A0A8T3DCI5"/>